<feature type="chain" id="PRO_5003366371" description="Cytoplasmic protein" evidence="1">
    <location>
        <begin position="32"/>
        <end position="151"/>
    </location>
</feature>
<organism evidence="2 3">
    <name type="scientific">Mesorhizobium opportunistum (strain LMG 24607 / HAMBI 3007 / WSM2075)</name>
    <dbReference type="NCBI Taxonomy" id="536019"/>
    <lineage>
        <taxon>Bacteria</taxon>
        <taxon>Pseudomonadati</taxon>
        <taxon>Pseudomonadota</taxon>
        <taxon>Alphaproteobacteria</taxon>
        <taxon>Hyphomicrobiales</taxon>
        <taxon>Phyllobacteriaceae</taxon>
        <taxon>Mesorhizobium</taxon>
    </lineage>
</organism>
<evidence type="ECO:0000313" key="3">
    <source>
        <dbReference type="Proteomes" id="UP000001623"/>
    </source>
</evidence>
<dbReference type="eggNOG" id="ENOG5032SR7">
    <property type="taxonomic scope" value="Bacteria"/>
</dbReference>
<accession>F7Y608</accession>
<dbReference type="KEGG" id="mop:Mesop_5217"/>
<dbReference type="HOGENOM" id="CLU_132144_1_0_5"/>
<sequence length="151" mass="16985">MTRFAKSAFAALISLCTSLAAPLGVTQAVQAADLVGVYPDDDGGVCGEPWVLNKITHRFSYQVHHVPHLPDVQITDFRRIHQHRYLPANDTWPIGRRYCGATVSLSDGRDRTIWYLIEEGQGFASIGDNVEFCVSGFDRWMVYNGRCRVLR</sequence>
<evidence type="ECO:0008006" key="4">
    <source>
        <dbReference type="Google" id="ProtNLM"/>
    </source>
</evidence>
<gene>
    <name evidence="2" type="ordered locus">Mesop_5217</name>
</gene>
<feature type="signal peptide" evidence="1">
    <location>
        <begin position="1"/>
        <end position="31"/>
    </location>
</feature>
<evidence type="ECO:0000313" key="2">
    <source>
        <dbReference type="EMBL" id="AEH89633.1"/>
    </source>
</evidence>
<name>F7Y608_MESOW</name>
<evidence type="ECO:0000256" key="1">
    <source>
        <dbReference type="SAM" id="SignalP"/>
    </source>
</evidence>
<dbReference type="Proteomes" id="UP000001623">
    <property type="component" value="Chromosome"/>
</dbReference>
<proteinExistence type="predicted"/>
<dbReference type="AlphaFoldDB" id="F7Y608"/>
<keyword evidence="1" id="KW-0732">Signal</keyword>
<reference evidence="2 3" key="1">
    <citation type="submission" date="2010-10" db="EMBL/GenBank/DDBJ databases">
        <title>Complete sequence of Mesorhizobium opportunistum WSM2075.</title>
        <authorList>
            <consortium name="US DOE Joint Genome Institute"/>
            <person name="Lucas S."/>
            <person name="Copeland A."/>
            <person name="Lapidus A."/>
            <person name="Cheng J.-F."/>
            <person name="Bruce D."/>
            <person name="Goodwin L."/>
            <person name="Pitluck S."/>
            <person name="Chertkov O."/>
            <person name="Misra M."/>
            <person name="Detter J.C."/>
            <person name="Han C."/>
            <person name="Tapia R."/>
            <person name="Land M."/>
            <person name="Hauser L."/>
            <person name="Kyrpides N."/>
            <person name="Ovchinnikova G."/>
            <person name="Mavrommatis K.M."/>
            <person name="Tiwari R.P."/>
            <person name="Howieson J.G."/>
            <person name="O'Hara G.W."/>
            <person name="Nandasena K.G."/>
            <person name="Woyke T."/>
        </authorList>
    </citation>
    <scope>NUCLEOTIDE SEQUENCE [LARGE SCALE GENOMIC DNA]</scope>
    <source>
        <strain evidence="3">LMG 24607 / HAMBI 3007 / WSM2075</strain>
    </source>
</reference>
<protein>
    <recommendedName>
        <fullName evidence="4">Cytoplasmic protein</fullName>
    </recommendedName>
</protein>
<dbReference type="RefSeq" id="WP_013896274.1">
    <property type="nucleotide sequence ID" value="NC_015675.1"/>
</dbReference>
<dbReference type="STRING" id="536019.Mesop_5217"/>
<dbReference type="EMBL" id="CP002279">
    <property type="protein sequence ID" value="AEH89633.1"/>
    <property type="molecule type" value="Genomic_DNA"/>
</dbReference>